<evidence type="ECO:0000259" key="18">
    <source>
        <dbReference type="PROSITE" id="PS50109"/>
    </source>
</evidence>
<feature type="transmembrane region" description="Helical" evidence="17">
    <location>
        <begin position="115"/>
        <end position="134"/>
    </location>
</feature>
<dbReference type="GO" id="GO:0005524">
    <property type="term" value="F:ATP binding"/>
    <property type="evidence" value="ECO:0007669"/>
    <property type="project" value="UniProtKB-KW"/>
</dbReference>
<evidence type="ECO:0000256" key="5">
    <source>
        <dbReference type="ARBA" id="ARBA00012438"/>
    </source>
</evidence>
<evidence type="ECO:0000256" key="3">
    <source>
        <dbReference type="ARBA" id="ARBA00004314"/>
    </source>
</evidence>
<evidence type="ECO:0000256" key="15">
    <source>
        <dbReference type="ARBA" id="ARBA00023136"/>
    </source>
</evidence>
<feature type="domain" description="Histidine kinase" evidence="18">
    <location>
        <begin position="688"/>
        <end position="907"/>
    </location>
</feature>
<evidence type="ECO:0000256" key="13">
    <source>
        <dbReference type="ARBA" id="ARBA00022989"/>
    </source>
</evidence>
<dbReference type="AlphaFoldDB" id="A0A484HJ36"/>
<protein>
    <recommendedName>
        <fullName evidence="5">histidine kinase</fullName>
        <ecNumber evidence="5">2.7.13.3</ecNumber>
    </recommendedName>
</protein>
<dbReference type="Pfam" id="PF00512">
    <property type="entry name" value="HisKA"/>
    <property type="match status" value="1"/>
</dbReference>
<dbReference type="GO" id="GO:0000155">
    <property type="term" value="F:phosphorelay sensor kinase activity"/>
    <property type="evidence" value="ECO:0007669"/>
    <property type="project" value="InterPro"/>
</dbReference>
<feature type="transmembrane region" description="Helical" evidence="17">
    <location>
        <begin position="342"/>
        <end position="371"/>
    </location>
</feature>
<feature type="transmembrane region" description="Helical" evidence="17">
    <location>
        <begin position="6"/>
        <end position="25"/>
    </location>
</feature>
<dbReference type="SUPFAM" id="SSF47384">
    <property type="entry name" value="Homodimeric domain of signal transducing histidine kinase"/>
    <property type="match status" value="1"/>
</dbReference>
<keyword evidence="11 19" id="KW-0418">Kinase</keyword>
<keyword evidence="14" id="KW-0902">Two-component regulatory system</keyword>
<keyword evidence="8" id="KW-0808">Transferase</keyword>
<evidence type="ECO:0000256" key="16">
    <source>
        <dbReference type="SAM" id="Coils"/>
    </source>
</evidence>
<dbReference type="PROSITE" id="PS00457">
    <property type="entry name" value="NA_SOLUT_SYMP_2"/>
    <property type="match status" value="1"/>
</dbReference>
<evidence type="ECO:0000256" key="8">
    <source>
        <dbReference type="ARBA" id="ARBA00022679"/>
    </source>
</evidence>
<dbReference type="CDD" id="cd10322">
    <property type="entry name" value="SLC5sbd"/>
    <property type="match status" value="1"/>
</dbReference>
<dbReference type="PANTHER" id="PTHR43711">
    <property type="entry name" value="TWO-COMPONENT HISTIDINE KINASE"/>
    <property type="match status" value="1"/>
</dbReference>
<evidence type="ECO:0000256" key="12">
    <source>
        <dbReference type="ARBA" id="ARBA00022840"/>
    </source>
</evidence>
<gene>
    <name evidence="19" type="ORF">EPICR_40023</name>
</gene>
<dbReference type="PROSITE" id="PS50283">
    <property type="entry name" value="NA_SOLUT_SYMP_3"/>
    <property type="match status" value="1"/>
</dbReference>
<feature type="transmembrane region" description="Helical" evidence="17">
    <location>
        <begin position="455"/>
        <end position="477"/>
    </location>
</feature>
<evidence type="ECO:0000256" key="2">
    <source>
        <dbReference type="ARBA" id="ARBA00004236"/>
    </source>
</evidence>
<keyword evidence="12" id="KW-0067">ATP-binding</keyword>
<feature type="coiled-coil region" evidence="16">
    <location>
        <begin position="654"/>
        <end position="688"/>
    </location>
</feature>
<evidence type="ECO:0000256" key="4">
    <source>
        <dbReference type="ARBA" id="ARBA00006434"/>
    </source>
</evidence>
<dbReference type="GO" id="GO:0005886">
    <property type="term" value="C:plasma membrane"/>
    <property type="evidence" value="ECO:0007669"/>
    <property type="project" value="UniProtKB-SubCell"/>
</dbReference>
<dbReference type="InterPro" id="IPR004358">
    <property type="entry name" value="Sig_transdc_His_kin-like_C"/>
</dbReference>
<dbReference type="InterPro" id="IPR036097">
    <property type="entry name" value="HisK_dim/P_sf"/>
</dbReference>
<evidence type="ECO:0000256" key="10">
    <source>
        <dbReference type="ARBA" id="ARBA00022741"/>
    </source>
</evidence>
<feature type="transmembrane region" description="Helical" evidence="17">
    <location>
        <begin position="421"/>
        <end position="448"/>
    </location>
</feature>
<keyword evidence="13 17" id="KW-1133">Transmembrane helix</keyword>
<evidence type="ECO:0000256" key="14">
    <source>
        <dbReference type="ARBA" id="ARBA00023012"/>
    </source>
</evidence>
<dbReference type="PRINTS" id="PR00344">
    <property type="entry name" value="BCTRLSENSOR"/>
</dbReference>
<keyword evidence="6" id="KW-1003">Cell membrane</keyword>
<name>A0A484HJ36_9BACT</name>
<dbReference type="InterPro" id="IPR036890">
    <property type="entry name" value="HATPase_C_sf"/>
</dbReference>
<comment type="similarity">
    <text evidence="4">Belongs to the sodium:solute symporter (SSF) (TC 2.A.21) family.</text>
</comment>
<dbReference type="CDD" id="cd00082">
    <property type="entry name" value="HisKA"/>
    <property type="match status" value="1"/>
</dbReference>
<reference evidence="19" key="1">
    <citation type="submission" date="2019-01" db="EMBL/GenBank/DDBJ databases">
        <authorList>
            <consortium name="Genoscope - CEA"/>
            <person name="William W."/>
        </authorList>
    </citation>
    <scope>NUCLEOTIDE SEQUENCE</scope>
    <source>
        <strain evidence="19">CR-1</strain>
    </source>
</reference>
<feature type="transmembrane region" description="Helical" evidence="17">
    <location>
        <begin position="253"/>
        <end position="273"/>
    </location>
</feature>
<dbReference type="GO" id="GO:0045121">
    <property type="term" value="C:membrane raft"/>
    <property type="evidence" value="ECO:0007669"/>
    <property type="project" value="UniProtKB-SubCell"/>
</dbReference>
<evidence type="ECO:0000256" key="6">
    <source>
        <dbReference type="ARBA" id="ARBA00022475"/>
    </source>
</evidence>
<sequence>MLQTGNIIFVSTIYMAVLFGLAYYGDKRCDQGRSMVGNPYIYTLSLAIYCTAWTFYGSVGHAVRTGPEFLTVYIGPTLMFALAYPVILKIIRISKTYRITSIADFIASRYGKSSALGGIVTIIALIGVAPYISLQLKAISTSFLLISHYPDITLLHFSKAPIFQDTTFYVALILAAFAILFGTRSLETTERHEGLVVAIAFESIVKLVAFLSVGVFVTHMIYQTPGGFSQGFSSLYEVSRLFTIERHTAGQSAGVYSGWAISIFLSMMAVLFLPRQFQAAVVENVDEKHLKKAIWLFPLYLFVINLFVLPVAFGGVIAFPGGEVDADTFVLTLPMLKNKEGLALFVFIGGLSASTSMVIVETVALSTMLSNEIVMPALIRGWSSRFTQGKDLTAPLLLIRRAIILVILLLAYGYFRIIGEFYALVSIGLVSFAAVAQFAPAILGGIFWKRASKSGAICGLMAGFALWTYTLFLPSLAQAGLISQDFITSGPFGIEILKPFQLFGLQDLNRIEHSVFWTMLANVGVYIGVSLFSKPSAMEHAQATLFTDIFKNSRETSESTFWRGTASIRDIESLLRRFLGKRRAEEAMAEYTGKGRITRGQALTTDAGLVIYAEKLLAGAIGSASARIVVSSVVKEEPLGLGEVMDILDETRHAIAHSQELERVSNDLKAANERLKELDRLKDDFISTVTHELRTPLTSIRSVAEILYDNPDLDSEKHENFISIIINESKRLSRLIVQVLDFQKIESGVMLWEKSRLDMKEIVKEAVCATSSLVESKNVRMSARLPDAPAPAFGDRDKLIQAMINFISNAVKFCPAEEGRIDIHLKAAGNEWNVFVKDNGIGIDASNHEKVFRKFHQVKDSSLGRPTGSGLGLAITKRIIESHGGEVRVESEPGRGSVFSFSIPADSVGASH</sequence>
<feature type="transmembrane region" description="Helical" evidence="17">
    <location>
        <begin position="195"/>
        <end position="222"/>
    </location>
</feature>
<dbReference type="PANTHER" id="PTHR43711:SF30">
    <property type="entry name" value="HISTIDINE KINASE"/>
    <property type="match status" value="1"/>
</dbReference>
<comment type="catalytic activity">
    <reaction evidence="1">
        <text>ATP + protein L-histidine = ADP + protein N-phospho-L-histidine.</text>
        <dbReference type="EC" id="2.7.13.3"/>
    </reaction>
</comment>
<proteinExistence type="inferred from homology"/>
<dbReference type="SMART" id="SM00388">
    <property type="entry name" value="HisKA"/>
    <property type="match status" value="1"/>
</dbReference>
<dbReference type="InterPro" id="IPR005467">
    <property type="entry name" value="His_kinase_dom"/>
</dbReference>
<dbReference type="InterPro" id="IPR050736">
    <property type="entry name" value="Sensor_HK_Regulatory"/>
</dbReference>
<dbReference type="EMBL" id="CAACVI010000034">
    <property type="protein sequence ID" value="VEN74444.1"/>
    <property type="molecule type" value="Genomic_DNA"/>
</dbReference>
<dbReference type="GO" id="GO:0022857">
    <property type="term" value="F:transmembrane transporter activity"/>
    <property type="evidence" value="ECO:0007669"/>
    <property type="project" value="InterPro"/>
</dbReference>
<dbReference type="InterPro" id="IPR001734">
    <property type="entry name" value="Na/solute_symporter"/>
</dbReference>
<evidence type="ECO:0000256" key="1">
    <source>
        <dbReference type="ARBA" id="ARBA00000085"/>
    </source>
</evidence>
<dbReference type="InterPro" id="IPR038377">
    <property type="entry name" value="Na/Glc_symporter_sf"/>
</dbReference>
<keyword evidence="10" id="KW-0547">Nucleotide-binding</keyword>
<dbReference type="PROSITE" id="PS50109">
    <property type="entry name" value="HIS_KIN"/>
    <property type="match status" value="1"/>
</dbReference>
<dbReference type="FunFam" id="1.10.287.130:FF:000001">
    <property type="entry name" value="Two-component sensor histidine kinase"/>
    <property type="match status" value="1"/>
</dbReference>
<keyword evidence="16" id="KW-0175">Coiled coil</keyword>
<evidence type="ECO:0000256" key="9">
    <source>
        <dbReference type="ARBA" id="ARBA00022692"/>
    </source>
</evidence>
<dbReference type="Pfam" id="PF02518">
    <property type="entry name" value="HATPase_c"/>
    <property type="match status" value="1"/>
</dbReference>
<evidence type="ECO:0000313" key="19">
    <source>
        <dbReference type="EMBL" id="VEN74444.1"/>
    </source>
</evidence>
<keyword evidence="15 17" id="KW-0472">Membrane</keyword>
<evidence type="ECO:0000256" key="11">
    <source>
        <dbReference type="ARBA" id="ARBA00022777"/>
    </source>
</evidence>
<dbReference type="Gene3D" id="1.20.1730.10">
    <property type="entry name" value="Sodium/glucose cotransporter"/>
    <property type="match status" value="1"/>
</dbReference>
<feature type="transmembrane region" description="Helical" evidence="17">
    <location>
        <begin position="69"/>
        <end position="88"/>
    </location>
</feature>
<comment type="subcellular location">
    <subcellularLocation>
        <location evidence="2">Cell membrane</location>
    </subcellularLocation>
    <subcellularLocation>
        <location evidence="3">Membrane raft</location>
        <topology evidence="3">Multi-pass membrane protein</topology>
    </subcellularLocation>
</comment>
<feature type="transmembrane region" description="Helical" evidence="17">
    <location>
        <begin position="294"/>
        <end position="322"/>
    </location>
</feature>
<evidence type="ECO:0000256" key="17">
    <source>
        <dbReference type="SAM" id="Phobius"/>
    </source>
</evidence>
<feature type="transmembrane region" description="Helical" evidence="17">
    <location>
        <begin position="166"/>
        <end position="183"/>
    </location>
</feature>
<dbReference type="InterPro" id="IPR003594">
    <property type="entry name" value="HATPase_dom"/>
</dbReference>
<dbReference type="InterPro" id="IPR018212">
    <property type="entry name" value="Na/solute_symporter_CS"/>
</dbReference>
<dbReference type="SMART" id="SM00387">
    <property type="entry name" value="HATPase_c"/>
    <property type="match status" value="1"/>
</dbReference>
<keyword evidence="9 17" id="KW-0812">Transmembrane</keyword>
<feature type="transmembrane region" description="Helical" evidence="17">
    <location>
        <begin position="37"/>
        <end position="57"/>
    </location>
</feature>
<organism evidence="19">
    <name type="scientific">uncultured Desulfobacteraceae bacterium</name>
    <dbReference type="NCBI Taxonomy" id="218296"/>
    <lineage>
        <taxon>Bacteria</taxon>
        <taxon>Pseudomonadati</taxon>
        <taxon>Thermodesulfobacteriota</taxon>
        <taxon>Desulfobacteria</taxon>
        <taxon>Desulfobacterales</taxon>
        <taxon>Desulfobacteraceae</taxon>
        <taxon>environmental samples</taxon>
    </lineage>
</organism>
<evidence type="ECO:0000256" key="7">
    <source>
        <dbReference type="ARBA" id="ARBA00022553"/>
    </source>
</evidence>
<keyword evidence="7" id="KW-0597">Phosphoprotein</keyword>
<dbReference type="FunFam" id="3.30.565.10:FF:000023">
    <property type="entry name" value="PAS domain-containing sensor histidine kinase"/>
    <property type="match status" value="1"/>
</dbReference>
<dbReference type="InterPro" id="IPR003661">
    <property type="entry name" value="HisK_dim/P_dom"/>
</dbReference>
<dbReference type="Gene3D" id="3.30.565.10">
    <property type="entry name" value="Histidine kinase-like ATPase, C-terminal domain"/>
    <property type="match status" value="1"/>
</dbReference>
<dbReference type="EC" id="2.7.13.3" evidence="5"/>
<dbReference type="SUPFAM" id="SSF55874">
    <property type="entry name" value="ATPase domain of HSP90 chaperone/DNA topoisomerase II/histidine kinase"/>
    <property type="match status" value="1"/>
</dbReference>
<dbReference type="Gene3D" id="1.10.287.130">
    <property type="match status" value="1"/>
</dbReference>
<feature type="transmembrane region" description="Helical" evidence="17">
    <location>
        <begin position="392"/>
        <end position="415"/>
    </location>
</feature>
<accession>A0A484HJ36</accession>